<dbReference type="STRING" id="4565.A0A3B5ZNU0"/>
<evidence type="ECO:0000256" key="3">
    <source>
        <dbReference type="ARBA" id="ARBA00022833"/>
    </source>
</evidence>
<feature type="domain" description="J" evidence="10">
    <location>
        <begin position="6"/>
        <end position="71"/>
    </location>
</feature>
<keyword evidence="6" id="KW-0804">Transcription</keyword>
<dbReference type="Gramene" id="TraesROB_scaffold_039293_01G000100.1">
    <property type="protein sequence ID" value="TraesROB_scaffold_039293_01G000100.1"/>
    <property type="gene ID" value="TraesROB_scaffold_039293_01G000100"/>
</dbReference>
<evidence type="ECO:0000259" key="12">
    <source>
        <dbReference type="PROSITE" id="PS51005"/>
    </source>
</evidence>
<keyword evidence="3" id="KW-0862">Zinc</keyword>
<dbReference type="Gramene" id="TraesWEE_scaffold_012545_01G000100.1">
    <property type="protein sequence ID" value="TraesWEE_scaffold_012545_01G000100.1"/>
    <property type="gene ID" value="TraesWEE_scaffold_012545_01G000100"/>
</dbReference>
<dbReference type="PROSITE" id="PS51005">
    <property type="entry name" value="NAC"/>
    <property type="match status" value="1"/>
</dbReference>
<dbReference type="Gramene" id="TraesLAC1D03G00408070.1">
    <property type="protein sequence ID" value="TraesLAC1D03G00408070.1"/>
    <property type="gene ID" value="TraesLAC1D03G00408070"/>
</dbReference>
<dbReference type="InterPro" id="IPR052423">
    <property type="entry name" value="EMIR"/>
</dbReference>
<dbReference type="GeneID" id="123161765"/>
<evidence type="ECO:0000256" key="9">
    <source>
        <dbReference type="SAM" id="MobiDB-lite"/>
    </source>
</evidence>
<dbReference type="CDD" id="cd06257">
    <property type="entry name" value="DnaJ"/>
    <property type="match status" value="1"/>
</dbReference>
<evidence type="ECO:0000313" key="13">
    <source>
        <dbReference type="EnsemblPlants" id="TraesCS1D02G004800.1"/>
    </source>
</evidence>
<keyword evidence="1" id="KW-0479">Metal-binding</keyword>
<dbReference type="EnsemblPlants" id="TraesCS1D02G004800.1">
    <property type="protein sequence ID" value="TraesCS1D02G004800.1"/>
    <property type="gene ID" value="TraesCS1D02G004800"/>
</dbReference>
<dbReference type="Gramene" id="TraesJAG1D03G00405970.1">
    <property type="protein sequence ID" value="TraesJAG1D03G00405970.1"/>
    <property type="gene ID" value="TraesJAG1D03G00405970"/>
</dbReference>
<dbReference type="Gramene" id="TraesCAD_scaffold_014288_01G000100.1">
    <property type="protein sequence ID" value="TraesCAD_scaffold_014288_01G000100.1"/>
    <property type="gene ID" value="TraesCAD_scaffold_014288_01G000100"/>
</dbReference>
<dbReference type="Gramene" id="TraesARI1D03G00410450.1">
    <property type="protein sequence ID" value="TraesARI1D03G00410450.1"/>
    <property type="gene ID" value="TraesARI1D03G00410450"/>
</dbReference>
<dbReference type="InterPro" id="IPR036236">
    <property type="entry name" value="Znf_C2H2_sf"/>
</dbReference>
<dbReference type="Gramene" id="TraesSTA1D03G00404060.1">
    <property type="protein sequence ID" value="TraesSTA1D03G00404060.1"/>
    <property type="gene ID" value="TraesSTA1D03G00404060"/>
</dbReference>
<dbReference type="Gramene" id="TraesCS1D02G004800.1">
    <property type="protein sequence ID" value="TraesCS1D02G004800.1"/>
    <property type="gene ID" value="TraesCS1D02G004800"/>
</dbReference>
<dbReference type="PANTHER" id="PTHR44094">
    <property type="entry name" value="DNAJ HEAT SHOCK N-TERMINAL DOMAIN-CONTAINING PROTEIN"/>
    <property type="match status" value="1"/>
</dbReference>
<evidence type="ECO:0008006" key="15">
    <source>
        <dbReference type="Google" id="ProtNLM"/>
    </source>
</evidence>
<dbReference type="SMR" id="A0A3B5ZNU0"/>
<feature type="domain" description="NAC" evidence="12">
    <location>
        <begin position="123"/>
        <end position="286"/>
    </location>
</feature>
<dbReference type="OMA" id="WEREMDG"/>
<dbReference type="Gramene" id="TraesSYM1D03G00410880.1">
    <property type="protein sequence ID" value="TraesSYM1D03G00410880.1"/>
    <property type="gene ID" value="TraesSYM1D03G00410880"/>
</dbReference>
<dbReference type="Pfam" id="PF02365">
    <property type="entry name" value="NAM"/>
    <property type="match status" value="1"/>
</dbReference>
<feature type="domain" description="BED-type" evidence="11">
    <location>
        <begin position="391"/>
        <end position="448"/>
    </location>
</feature>
<dbReference type="PRINTS" id="PR00625">
    <property type="entry name" value="JDOMAIN"/>
</dbReference>
<evidence type="ECO:0000256" key="1">
    <source>
        <dbReference type="ARBA" id="ARBA00022723"/>
    </source>
</evidence>
<reference evidence="13" key="1">
    <citation type="submission" date="2018-08" db="EMBL/GenBank/DDBJ databases">
        <authorList>
            <person name="Rossello M."/>
        </authorList>
    </citation>
    <scope>NUCLEOTIDE SEQUENCE [LARGE SCALE GENOMIC DNA]</scope>
    <source>
        <strain evidence="13">cv. Chinese Spring</strain>
    </source>
</reference>
<evidence type="ECO:0000256" key="2">
    <source>
        <dbReference type="ARBA" id="ARBA00022771"/>
    </source>
</evidence>
<dbReference type="PROSITE" id="PS00636">
    <property type="entry name" value="DNAJ_1"/>
    <property type="match status" value="1"/>
</dbReference>
<evidence type="ECO:0000256" key="5">
    <source>
        <dbReference type="ARBA" id="ARBA00023125"/>
    </source>
</evidence>
<evidence type="ECO:0000256" key="6">
    <source>
        <dbReference type="ARBA" id="ARBA00023163"/>
    </source>
</evidence>
<dbReference type="GO" id="GO:0006355">
    <property type="term" value="P:regulation of DNA-templated transcription"/>
    <property type="evidence" value="ECO:0007669"/>
    <property type="project" value="InterPro"/>
</dbReference>
<dbReference type="InterPro" id="IPR003656">
    <property type="entry name" value="Znf_BED"/>
</dbReference>
<dbReference type="Pfam" id="PF00226">
    <property type="entry name" value="DnaJ"/>
    <property type="match status" value="1"/>
</dbReference>
<dbReference type="GO" id="GO:0008270">
    <property type="term" value="F:zinc ion binding"/>
    <property type="evidence" value="ECO:0007669"/>
    <property type="project" value="UniProtKB-KW"/>
</dbReference>
<sequence length="456" mass="50425">MVKDTAYYDTLGVSTDTSAAEMKKAYYVKARWVHPDKNPGDPDAAREFQELGEAYQVLCDPVKRDSYDSSGKEGLSQDNMIDPAAVFSMLFGRLNFEDYVGQLAALASAEAAGRKLEQDFELPDLTCTPTPTDVELVQDYLRPAIQRLPTKRSLWDLCSGPHPLVNPDLPFMGPWELPGMIARNKYYLTDHDALASCFELGGFRELHTPYGIWKVKTSDMAIRVQHNEVPPVHIHAFNGLVGVKRTMKFHPYTYTGINTNWTMNVYFSLNGFTMDDGLVLCHVFETDSAPEYDDSPKCLGCHPGACSGYHNGQAFGAPSNASFNSTYLGSRPMHHHDTERRPDPRLSSFMAHLENLLLGDPDPDNSADAGNSSARTGVPPTADHGQSKKRKKISDVWDYFTKIFACDINGKVLTFAACNHCCKVLTASSKGGTTHLARHACPCKFKPVAAGRNVKD</sequence>
<dbReference type="PaxDb" id="4565-Traes_1DS_4A2001BAC.1"/>
<keyword evidence="5" id="KW-0238">DNA-binding</keyword>
<dbReference type="Proteomes" id="UP000019116">
    <property type="component" value="Chromosome 1D"/>
</dbReference>
<dbReference type="SMART" id="SM00271">
    <property type="entry name" value="DnaJ"/>
    <property type="match status" value="1"/>
</dbReference>
<dbReference type="PANTHER" id="PTHR44094:SF17">
    <property type="entry name" value="CHAPERONE PROTEIN DNAJ 10"/>
    <property type="match status" value="1"/>
</dbReference>
<dbReference type="InterPro" id="IPR036093">
    <property type="entry name" value="NAC_dom_sf"/>
</dbReference>
<dbReference type="Gene3D" id="2.170.150.80">
    <property type="entry name" value="NAC domain"/>
    <property type="match status" value="1"/>
</dbReference>
<organism evidence="13">
    <name type="scientific">Triticum aestivum</name>
    <name type="common">Wheat</name>
    <dbReference type="NCBI Taxonomy" id="4565"/>
    <lineage>
        <taxon>Eukaryota</taxon>
        <taxon>Viridiplantae</taxon>
        <taxon>Streptophyta</taxon>
        <taxon>Embryophyta</taxon>
        <taxon>Tracheophyta</taxon>
        <taxon>Spermatophyta</taxon>
        <taxon>Magnoliopsida</taxon>
        <taxon>Liliopsida</taxon>
        <taxon>Poales</taxon>
        <taxon>Poaceae</taxon>
        <taxon>BOP clade</taxon>
        <taxon>Pooideae</taxon>
        <taxon>Triticodae</taxon>
        <taxon>Triticeae</taxon>
        <taxon>Triticinae</taxon>
        <taxon>Triticum</taxon>
    </lineage>
</organism>
<feature type="region of interest" description="Disordered" evidence="9">
    <location>
        <begin position="360"/>
        <end position="389"/>
    </location>
</feature>
<dbReference type="Gene3D" id="1.10.287.110">
    <property type="entry name" value="DnaJ domain"/>
    <property type="match status" value="1"/>
</dbReference>
<evidence type="ECO:0000256" key="7">
    <source>
        <dbReference type="ARBA" id="ARBA00023242"/>
    </source>
</evidence>
<dbReference type="InterPro" id="IPR001623">
    <property type="entry name" value="DnaJ_domain"/>
</dbReference>
<keyword evidence="14" id="KW-1185">Reference proteome</keyword>
<dbReference type="SMART" id="SM00614">
    <property type="entry name" value="ZnF_BED"/>
    <property type="match status" value="1"/>
</dbReference>
<dbReference type="InterPro" id="IPR036869">
    <property type="entry name" value="J_dom_sf"/>
</dbReference>
<dbReference type="SUPFAM" id="SSF57667">
    <property type="entry name" value="beta-beta-alpha zinc fingers"/>
    <property type="match status" value="1"/>
</dbReference>
<dbReference type="RefSeq" id="XP_044435502.1">
    <property type="nucleotide sequence ID" value="XM_044579567.1"/>
</dbReference>
<proteinExistence type="predicted"/>
<dbReference type="Pfam" id="PF02892">
    <property type="entry name" value="zf-BED"/>
    <property type="match status" value="1"/>
</dbReference>
<dbReference type="Gramene" id="TraesCS1D03G0001600.1">
    <property type="protein sequence ID" value="TraesCS1D03G0001600.1.CDS"/>
    <property type="gene ID" value="TraesCS1D03G0001600"/>
</dbReference>
<dbReference type="Gramene" id="TraesRN1D0100001800.1">
    <property type="protein sequence ID" value="TraesRN1D0100001800.1"/>
    <property type="gene ID" value="TraesRN1D0100001800"/>
</dbReference>
<reference evidence="13" key="2">
    <citation type="submission" date="2018-10" db="UniProtKB">
        <authorList>
            <consortium name="EnsemblPlants"/>
        </authorList>
    </citation>
    <scope>IDENTIFICATION</scope>
</reference>
<dbReference type="AlphaFoldDB" id="A0A3B5ZNU0"/>
<dbReference type="InterPro" id="IPR003441">
    <property type="entry name" value="NAC-dom"/>
</dbReference>
<dbReference type="GO" id="GO:0003677">
    <property type="term" value="F:DNA binding"/>
    <property type="evidence" value="ECO:0007669"/>
    <property type="project" value="UniProtKB-KW"/>
</dbReference>
<keyword evidence="2 8" id="KW-0863">Zinc-finger</keyword>
<evidence type="ECO:0000256" key="4">
    <source>
        <dbReference type="ARBA" id="ARBA00023015"/>
    </source>
</evidence>
<dbReference type="Gramene" id="TraesCLE_scaffold_011471_01G000100.1">
    <property type="protein sequence ID" value="TraesCLE_scaffold_011471_01G000100.1"/>
    <property type="gene ID" value="TraesCLE_scaffold_011471_01G000100"/>
</dbReference>
<accession>A0A3B5ZNU0</accession>
<dbReference type="SUPFAM" id="SSF101941">
    <property type="entry name" value="NAC domain"/>
    <property type="match status" value="1"/>
</dbReference>
<dbReference type="PROSITE" id="PS50076">
    <property type="entry name" value="DNAJ_2"/>
    <property type="match status" value="1"/>
</dbReference>
<keyword evidence="7" id="KW-0539">Nucleus</keyword>
<evidence type="ECO:0000259" key="11">
    <source>
        <dbReference type="PROSITE" id="PS50808"/>
    </source>
</evidence>
<dbReference type="GO" id="GO:0005783">
    <property type="term" value="C:endoplasmic reticulum"/>
    <property type="evidence" value="ECO:0007669"/>
    <property type="project" value="UniProtKB-ARBA"/>
</dbReference>
<evidence type="ECO:0000256" key="8">
    <source>
        <dbReference type="PROSITE-ProRule" id="PRU00027"/>
    </source>
</evidence>
<protein>
    <recommendedName>
        <fullName evidence="15">J domain-containing protein</fullName>
    </recommendedName>
</protein>
<keyword evidence="4" id="KW-0805">Transcription regulation</keyword>
<evidence type="ECO:0000259" key="10">
    <source>
        <dbReference type="PROSITE" id="PS50076"/>
    </source>
</evidence>
<evidence type="ECO:0000313" key="14">
    <source>
        <dbReference type="Proteomes" id="UP000019116"/>
    </source>
</evidence>
<dbReference type="PROSITE" id="PS50808">
    <property type="entry name" value="ZF_BED"/>
    <property type="match status" value="1"/>
</dbReference>
<dbReference type="SUPFAM" id="SSF46565">
    <property type="entry name" value="Chaperone J-domain"/>
    <property type="match status" value="1"/>
</dbReference>
<dbReference type="OrthoDB" id="552049at2759"/>
<name>A0A3B5ZNU0_WHEAT</name>
<dbReference type="Gramene" id="TraesPARA_EIv1.0_0224870.1">
    <property type="protein sequence ID" value="TraesPARA_EIv1.0_0224870.1.CDS"/>
    <property type="gene ID" value="TraesPARA_EIv1.0_0224870"/>
</dbReference>
<dbReference type="Gramene" id="TraesJUL1D03G00407160.1">
    <property type="protein sequence ID" value="TraesJUL1D03G00407160.1"/>
    <property type="gene ID" value="TraesJUL1D03G00407160"/>
</dbReference>
<gene>
    <name evidence="13" type="primary">LOC123161765</name>
</gene>
<dbReference type="InterPro" id="IPR018253">
    <property type="entry name" value="DnaJ_domain_CS"/>
</dbReference>